<accession>A0AAN7NVC2</accession>
<comment type="caution">
    <text evidence="1">The sequence shown here is derived from an EMBL/GenBank/DDBJ whole genome shotgun (WGS) entry which is preliminary data.</text>
</comment>
<dbReference type="PANTHER" id="PTHR33332">
    <property type="entry name" value="REVERSE TRANSCRIPTASE DOMAIN-CONTAINING PROTEIN"/>
    <property type="match status" value="1"/>
</dbReference>
<dbReference type="Proteomes" id="UP001333110">
    <property type="component" value="Unassembled WGS sequence"/>
</dbReference>
<name>A0AAN7NVC2_MYCAM</name>
<dbReference type="AlphaFoldDB" id="A0AAN7NVC2"/>
<protein>
    <recommendedName>
        <fullName evidence="3">Reverse transcriptase</fullName>
    </recommendedName>
</protein>
<organism evidence="1 2">
    <name type="scientific">Mycteria americana</name>
    <name type="common">Wood stork</name>
    <dbReference type="NCBI Taxonomy" id="33587"/>
    <lineage>
        <taxon>Eukaryota</taxon>
        <taxon>Metazoa</taxon>
        <taxon>Chordata</taxon>
        <taxon>Craniata</taxon>
        <taxon>Vertebrata</taxon>
        <taxon>Euteleostomi</taxon>
        <taxon>Archelosauria</taxon>
        <taxon>Archosauria</taxon>
        <taxon>Dinosauria</taxon>
        <taxon>Saurischia</taxon>
        <taxon>Theropoda</taxon>
        <taxon>Coelurosauria</taxon>
        <taxon>Aves</taxon>
        <taxon>Neognathae</taxon>
        <taxon>Neoaves</taxon>
        <taxon>Aequornithes</taxon>
        <taxon>Ciconiiformes</taxon>
        <taxon>Ciconiidae</taxon>
        <taxon>Mycteria</taxon>
    </lineage>
</organism>
<sequence>MGFNKAKCWVLHLGHSNPMQRYRLGEEWLESCLAEKDLGVLVDSHLNMSQQCAQVAKKANGILACIRNSVASRTRAVIVPLYSALVRPHLECCVQCWAPRSKRDIEGLERVQRRATELGKGLEHKADGERLRALGLFSLEKRRLRGDLIALYNCLKGGCREVTSDRMRGNGLKLHQGRFRLDIRKNVFTESVVKHWNRLPREVVESPSLEVFKRLVDEVLRDRLIVKWQEKLTTNLKYHAPRCHKASKNRTKRFPLKL</sequence>
<gene>
    <name evidence="1" type="ORF">QYF61_018592</name>
</gene>
<evidence type="ECO:0000313" key="1">
    <source>
        <dbReference type="EMBL" id="KAK4822640.1"/>
    </source>
</evidence>
<keyword evidence="2" id="KW-1185">Reference proteome</keyword>
<reference evidence="1 2" key="1">
    <citation type="journal article" date="2023" name="J. Hered.">
        <title>Chromosome-level genome of the wood stork (Mycteria americana) provides insight into avian chromosome evolution.</title>
        <authorList>
            <person name="Flamio R. Jr."/>
            <person name="Ramstad K.M."/>
        </authorList>
    </citation>
    <scope>NUCLEOTIDE SEQUENCE [LARGE SCALE GENOMIC DNA]</scope>
    <source>
        <strain evidence="1">JAX WOST 10</strain>
    </source>
</reference>
<dbReference type="PRINTS" id="PR01345">
    <property type="entry name" value="CERVTRCPTASE"/>
</dbReference>
<evidence type="ECO:0008006" key="3">
    <source>
        <dbReference type="Google" id="ProtNLM"/>
    </source>
</evidence>
<evidence type="ECO:0000313" key="2">
    <source>
        <dbReference type="Proteomes" id="UP001333110"/>
    </source>
</evidence>
<dbReference type="EMBL" id="JAUNZN010000004">
    <property type="protein sequence ID" value="KAK4822640.1"/>
    <property type="molecule type" value="Genomic_DNA"/>
</dbReference>
<proteinExistence type="predicted"/>